<organism evidence="1 2">
    <name type="scientific">Paenibacillus artemisiicola</name>
    <dbReference type="NCBI Taxonomy" id="1172618"/>
    <lineage>
        <taxon>Bacteria</taxon>
        <taxon>Bacillati</taxon>
        <taxon>Bacillota</taxon>
        <taxon>Bacilli</taxon>
        <taxon>Bacillales</taxon>
        <taxon>Paenibacillaceae</taxon>
        <taxon>Paenibacillus</taxon>
    </lineage>
</organism>
<dbReference type="RefSeq" id="WP_208849536.1">
    <property type="nucleotide sequence ID" value="NZ_JAGGDJ010000023.1"/>
</dbReference>
<proteinExistence type="predicted"/>
<name>A0ABS3WEN2_9BACL</name>
<gene>
    <name evidence="1" type="ORF">I8J29_21495</name>
</gene>
<protein>
    <submittedName>
        <fullName evidence="1">Uncharacterized protein</fullName>
    </submittedName>
</protein>
<comment type="caution">
    <text evidence="1">The sequence shown here is derived from an EMBL/GenBank/DDBJ whole genome shotgun (WGS) entry which is preliminary data.</text>
</comment>
<accession>A0ABS3WEN2</accession>
<evidence type="ECO:0000313" key="1">
    <source>
        <dbReference type="EMBL" id="MBO7746794.1"/>
    </source>
</evidence>
<dbReference type="EMBL" id="JAGGDJ010000023">
    <property type="protein sequence ID" value="MBO7746794.1"/>
    <property type="molecule type" value="Genomic_DNA"/>
</dbReference>
<keyword evidence="2" id="KW-1185">Reference proteome</keyword>
<dbReference type="Proteomes" id="UP000670947">
    <property type="component" value="Unassembled WGS sequence"/>
</dbReference>
<evidence type="ECO:0000313" key="2">
    <source>
        <dbReference type="Proteomes" id="UP000670947"/>
    </source>
</evidence>
<sequence length="96" mass="10490">MANRGKRMTTAVPIVIVAGFALALFSPSPTPEWAVRKDILLSFHPVLAFEARVTEGTIKDDPRYGDLYHASGLEASFLYVKKSGYGWYVASRGTGP</sequence>
<reference evidence="1 2" key="1">
    <citation type="submission" date="2021-03" db="EMBL/GenBank/DDBJ databases">
        <title>Paenibacillus artemisicola MWE-103 whole genome sequence.</title>
        <authorList>
            <person name="Ham Y.J."/>
        </authorList>
    </citation>
    <scope>NUCLEOTIDE SEQUENCE [LARGE SCALE GENOMIC DNA]</scope>
    <source>
        <strain evidence="1 2">MWE-103</strain>
    </source>
</reference>